<dbReference type="Gene3D" id="2.40.160.10">
    <property type="entry name" value="Porin"/>
    <property type="match status" value="1"/>
</dbReference>
<evidence type="ECO:0000313" key="3">
    <source>
        <dbReference type="Proteomes" id="UP000016627"/>
    </source>
</evidence>
<protein>
    <recommendedName>
        <fullName evidence="4">Outer membrane protein</fullName>
    </recommendedName>
</protein>
<gene>
    <name evidence="2" type="ORF">ATCC51562_385</name>
</gene>
<organism evidence="2 3">
    <name type="scientific">Campylobacter concisus ATCC 51562</name>
    <dbReference type="NCBI Taxonomy" id="1242969"/>
    <lineage>
        <taxon>Bacteria</taxon>
        <taxon>Pseudomonadati</taxon>
        <taxon>Campylobacterota</taxon>
        <taxon>Epsilonproteobacteria</taxon>
        <taxon>Campylobacterales</taxon>
        <taxon>Campylobacteraceae</taxon>
        <taxon>Campylobacter</taxon>
    </lineage>
</organism>
<name>U2EQT2_9BACT</name>
<keyword evidence="1" id="KW-0732">Signal</keyword>
<dbReference type="Proteomes" id="UP000016627">
    <property type="component" value="Unassembled WGS sequence"/>
</dbReference>
<reference evidence="2 3" key="1">
    <citation type="journal article" date="2013" name="BMC Genomics">
        <title>Comparative genomics of Campylobacter concisus isolates reveals genetic diversity and provides insights into disease association.</title>
        <authorList>
            <person name="Deshpande N.P."/>
            <person name="Kaakoush N.O."/>
            <person name="Wilkins M.R."/>
            <person name="Mitchell H.M."/>
        </authorList>
    </citation>
    <scope>NUCLEOTIDE SEQUENCE [LARGE SCALE GENOMIC DNA]</scope>
    <source>
        <strain evidence="2 3">ATCC 51562</strain>
    </source>
</reference>
<dbReference type="InterPro" id="IPR023614">
    <property type="entry name" value="Porin_dom_sf"/>
</dbReference>
<accession>U2EQT2</accession>
<comment type="caution">
    <text evidence="2">The sequence shown here is derived from an EMBL/GenBank/DDBJ whole genome shotgun (WGS) entry which is preliminary data.</text>
</comment>
<evidence type="ECO:0008006" key="4">
    <source>
        <dbReference type="Google" id="ProtNLM"/>
    </source>
</evidence>
<feature type="signal peptide" evidence="1">
    <location>
        <begin position="1"/>
        <end position="19"/>
    </location>
</feature>
<dbReference type="NCBIfam" id="NF033922">
    <property type="entry name" value="opr_porin_1"/>
    <property type="match status" value="1"/>
</dbReference>
<evidence type="ECO:0000256" key="1">
    <source>
        <dbReference type="SAM" id="SignalP"/>
    </source>
</evidence>
<dbReference type="SUPFAM" id="SSF56935">
    <property type="entry name" value="Porins"/>
    <property type="match status" value="1"/>
</dbReference>
<feature type="chain" id="PRO_5004625771" description="Outer membrane protein" evidence="1">
    <location>
        <begin position="20"/>
        <end position="386"/>
    </location>
</feature>
<dbReference type="eggNOG" id="ENOG5030IG8">
    <property type="taxonomic scope" value="Bacteria"/>
</dbReference>
<dbReference type="AlphaFoldDB" id="U2EQT2"/>
<dbReference type="EMBL" id="ANNI01000003">
    <property type="protein sequence ID" value="ERJ26426.1"/>
    <property type="molecule type" value="Genomic_DNA"/>
</dbReference>
<dbReference type="NCBIfam" id="NF033923">
    <property type="entry name" value="opr_proin_2"/>
    <property type="match status" value="1"/>
</dbReference>
<dbReference type="RefSeq" id="WP_021090813.1">
    <property type="nucleotide sequence ID" value="NZ_ANNI01000003.1"/>
</dbReference>
<evidence type="ECO:0000313" key="2">
    <source>
        <dbReference type="EMBL" id="ERJ26426.1"/>
    </source>
</evidence>
<sequence length="386" mass="43757">MKKSLILAMFLASSAFSQSESLIEALKNGKASGDVTMFFESRHVNEGAKSTYYNNTSWMVGSVGLNYESDFYKNFKAVVGFRGAAPVYEGDKEFYTGHGRGDSTERIYEKDRFLLSNLYLQYQAYDTNVKIGRQEMITDWVGKINDGVRITNNSISNLELDALYTRSKGRAYYKEMWAFKKLNEKKGLYRVGATYKFNDNLSARIYGLYAPSLFKAVGTKLNYDGQINESFGAGGMIHYAQSKEKRANLDDGKAFEVLGYVSYKDNKLTLAHTRSGKKNGWGSMNLGGDQIVPFEEGDAMYNRDARTYYAMFSTMIEKLSLTALYGTTTYKMQNDNKDYKQNEFSAWLSYPITPDLKAFVVYDQTFKAQPYLPTITQIGVGLSYSF</sequence>
<dbReference type="PATRIC" id="fig|1242969.3.peg.324"/>
<proteinExistence type="predicted"/>